<reference evidence="4" key="1">
    <citation type="journal article" date="2015" name="PLoS Genet.">
        <title>Genome Sequence and Transcriptome Analyses of Chrysochromulina tobin: Metabolic Tools for Enhanced Algal Fitness in the Prominent Order Prymnesiales (Haptophyceae).</title>
        <authorList>
            <person name="Hovde B.T."/>
            <person name="Deodato C.R."/>
            <person name="Hunsperger H.M."/>
            <person name="Ryken S.A."/>
            <person name="Yost W."/>
            <person name="Jha R.K."/>
            <person name="Patterson J."/>
            <person name="Monnat R.J. Jr."/>
            <person name="Barlow S.B."/>
            <person name="Starkenburg S.R."/>
            <person name="Cattolico R.A."/>
        </authorList>
    </citation>
    <scope>NUCLEOTIDE SEQUENCE</scope>
    <source>
        <strain evidence="4">CCMP291</strain>
    </source>
</reference>
<dbReference type="EMBL" id="JWZX01003319">
    <property type="protein sequence ID" value="KOO21979.1"/>
    <property type="molecule type" value="Genomic_DNA"/>
</dbReference>
<comment type="caution">
    <text evidence="3">The sequence shown here is derived from an EMBL/GenBank/DDBJ whole genome shotgun (WGS) entry which is preliminary data.</text>
</comment>
<feature type="region of interest" description="Disordered" evidence="2">
    <location>
        <begin position="1"/>
        <end position="54"/>
    </location>
</feature>
<feature type="coiled-coil region" evidence="1">
    <location>
        <begin position="961"/>
        <end position="995"/>
    </location>
</feature>
<feature type="compositionally biased region" description="Low complexity" evidence="2">
    <location>
        <begin position="385"/>
        <end position="394"/>
    </location>
</feature>
<evidence type="ECO:0000256" key="2">
    <source>
        <dbReference type="SAM" id="MobiDB-lite"/>
    </source>
</evidence>
<sequence length="1367" mass="146446">MAASAALGRKLPPRLAEEPPSPSGPAPTNGADAEGSGSSQSKRPGSAPLLSAEKRAELAETALQRSEVGRVRLRSALAEQRADAEARILEIDRQLLATQKQLREVEGGPGSGALSEAQMSQLREQIEAALVGSEHKATEKELEAHAAMLGSAHTFQPGVIGSLIGFGIFGDKISKAEQLPALQASFKSAMEELGRQTAANQALRSELRAAREAATNRQRSSHLMPGTDAASAASAAGAGAGAGTAEGGGAVMSAEDAMEVKAAIAIERKALEEACAGFDAVIATLGEAKSQRKEGQRVLSDILWQLRRRNPGEDLEAKATANELARLAEAIERQQAAETALQEVATSHARELSAAKKEAEQSKNRAFVAEAAVKSLQRRLDAANGSGTSAAASSAGGGVAKGGGGGGGGTVAEAQLRETELALEAAVAEAAETRRSIDLVEAELSASKDEISRLDAEISRSRRRELDFQAEVRAAEAKGAEALKRAEEAAQLMVSRLSRQLADKEKAEMATLSKLDEARRALARAPVTRCAAKAVAAVAARVPAEYQRARATQLRLGLLFARAALEAAAREAADTRDYVELKERCDAAEFSLEEEAGEVTMLRKELASAQQHGSSAKEQAARYAEEMAKVAAERDDALKRLEDKEVVQQTLGAAAGEGAEALTAQLRALRGAQANEVQSVLEELERERKRHETLDTALRAEMATERTQMEAMLKAMRAEVEDTRRAADESCKIARDESERDALRSELADQKARAASKVDELRRRAATSDADGQSAQKELQAAEARAAEEEAGRRRAERAIEALKSEAAVAARASERAIEQLQVKLMGSERKTHGESAKVSEELAMLRKQLRDREAILGDEVAAARKAAQQAQADASSQLATADAEQREALQRYRLAAERAQASAEEEVGKRKGLEVALATLESTLAAERAHFEERMKAVTRRLDTTSTDSSGREAALATRVRQMEAALSAAAAQADEAYKREASHKELIKQLQQKATQAAATALQAGKRGGNGGGEMFAAMAQLQGHSESLQTELNATMRALEMARAELGTARQNQQAAVQQALAEGENERAAAERAARQAKHELALSQQAAAEVRMQADLLRKRLDSQLSHERSRAEGREGALAAQREELLQQLQHERATLAQVRRDGSAALQNMQNEVALARKAVSQKEADTAIAQTARWAAQQSALQNQQRVSSLEKRISDLETELKQSHYKATLAIGSSSYGSKPKMASSPFRSFPVRPPPKAESLEKTSGPAAVVKRIGRSLSFGFGLKTKKKSERKNDEGLLERRGDEGDESDEERAVEEDVEGAEDEKGTARLNKGRRTSDDADEGARKPLPRSKSFGLPGIRRMFSPAVQKKGSLMNDD</sequence>
<feature type="coiled-coil region" evidence="1">
    <location>
        <begin position="317"/>
        <end position="365"/>
    </location>
</feature>
<evidence type="ECO:0000313" key="4">
    <source>
        <dbReference type="Proteomes" id="UP000037460"/>
    </source>
</evidence>
<keyword evidence="4" id="KW-1185">Reference proteome</keyword>
<keyword evidence="1" id="KW-0175">Coiled coil</keyword>
<feature type="compositionally biased region" description="Gly residues" evidence="2">
    <location>
        <begin position="395"/>
        <end position="408"/>
    </location>
</feature>
<evidence type="ECO:0000313" key="3">
    <source>
        <dbReference type="EMBL" id="KOO21979.1"/>
    </source>
</evidence>
<feature type="compositionally biased region" description="Acidic residues" evidence="2">
    <location>
        <begin position="1294"/>
        <end position="1312"/>
    </location>
</feature>
<dbReference type="Proteomes" id="UP000037460">
    <property type="component" value="Unassembled WGS sequence"/>
</dbReference>
<feature type="compositionally biased region" description="Basic and acidic residues" evidence="2">
    <location>
        <begin position="1325"/>
        <end position="1335"/>
    </location>
</feature>
<proteinExistence type="predicted"/>
<feature type="region of interest" description="Disordered" evidence="2">
    <location>
        <begin position="1222"/>
        <end position="1259"/>
    </location>
</feature>
<feature type="coiled-coil region" evidence="1">
    <location>
        <begin position="416"/>
        <end position="500"/>
    </location>
</feature>
<feature type="compositionally biased region" description="Basic and acidic residues" evidence="2">
    <location>
        <begin position="1281"/>
        <end position="1293"/>
    </location>
</feature>
<evidence type="ECO:0000256" key="1">
    <source>
        <dbReference type="SAM" id="Coils"/>
    </source>
</evidence>
<name>A0A0M0J5W0_9EUKA</name>
<feature type="region of interest" description="Disordered" evidence="2">
    <location>
        <begin position="723"/>
        <end position="792"/>
    </location>
</feature>
<accession>A0A0M0J5W0</accession>
<organism evidence="3 4">
    <name type="scientific">Chrysochromulina tobinii</name>
    <dbReference type="NCBI Taxonomy" id="1460289"/>
    <lineage>
        <taxon>Eukaryota</taxon>
        <taxon>Haptista</taxon>
        <taxon>Haptophyta</taxon>
        <taxon>Prymnesiophyceae</taxon>
        <taxon>Prymnesiales</taxon>
        <taxon>Chrysochromulinaceae</taxon>
        <taxon>Chrysochromulina</taxon>
    </lineage>
</organism>
<feature type="coiled-coil region" evidence="1">
    <location>
        <begin position="592"/>
        <end position="640"/>
    </location>
</feature>
<feature type="region of interest" description="Disordered" evidence="2">
    <location>
        <begin position="197"/>
        <end position="230"/>
    </location>
</feature>
<feature type="region of interest" description="Disordered" evidence="2">
    <location>
        <begin position="385"/>
        <end position="408"/>
    </location>
</feature>
<gene>
    <name evidence="3" type="ORF">Ctob_007886</name>
</gene>
<feature type="region of interest" description="Disordered" evidence="2">
    <location>
        <begin position="1272"/>
        <end position="1367"/>
    </location>
</feature>
<feature type="compositionally biased region" description="Basic and acidic residues" evidence="2">
    <location>
        <begin position="723"/>
        <end position="763"/>
    </location>
</feature>
<protein>
    <submittedName>
        <fullName evidence="3">Uncharacterized protein</fullName>
    </submittedName>
</protein>
<feature type="coiled-coil region" evidence="1">
    <location>
        <begin position="1028"/>
        <end position="1091"/>
    </location>
</feature>
<feature type="coiled-coil region" evidence="1">
    <location>
        <begin position="1128"/>
        <end position="1215"/>
    </location>
</feature>